<evidence type="ECO:0000313" key="7">
    <source>
        <dbReference type="EMBL" id="AEC02009.1"/>
    </source>
</evidence>
<dbReference type="GO" id="GO:0008855">
    <property type="term" value="F:exodeoxyribonuclease VII activity"/>
    <property type="evidence" value="ECO:0007669"/>
    <property type="project" value="UniProtKB-UniRule"/>
</dbReference>
<evidence type="ECO:0000256" key="1">
    <source>
        <dbReference type="ARBA" id="ARBA00009998"/>
    </source>
</evidence>
<organism evidence="7 8">
    <name type="scientific">Parasphaerochaeta coccoides (strain ATCC BAA-1237 / DSM 17374 / SPN1)</name>
    <name type="common">Sphaerochaeta coccoides</name>
    <dbReference type="NCBI Taxonomy" id="760011"/>
    <lineage>
        <taxon>Bacteria</taxon>
        <taxon>Pseudomonadati</taxon>
        <taxon>Spirochaetota</taxon>
        <taxon>Spirochaetia</taxon>
        <taxon>Spirochaetales</taxon>
        <taxon>Sphaerochaetaceae</taxon>
        <taxon>Parasphaerochaeta</taxon>
    </lineage>
</organism>
<comment type="subcellular location">
    <subcellularLocation>
        <location evidence="6">Cytoplasm</location>
    </subcellularLocation>
</comment>
<name>F4GHB0_PARC1</name>
<dbReference type="Pfam" id="PF02609">
    <property type="entry name" value="Exonuc_VII_S"/>
    <property type="match status" value="1"/>
</dbReference>
<keyword evidence="3 6" id="KW-0540">Nuclease</keyword>
<dbReference type="PANTHER" id="PTHR34137">
    <property type="entry name" value="EXODEOXYRIBONUCLEASE 7 SMALL SUBUNIT"/>
    <property type="match status" value="1"/>
</dbReference>
<accession>F4GHB0</accession>
<dbReference type="STRING" id="760011.Spico_0784"/>
<dbReference type="SUPFAM" id="SSF116842">
    <property type="entry name" value="XseB-like"/>
    <property type="match status" value="1"/>
</dbReference>
<reference evidence="7 8" key="2">
    <citation type="journal article" date="2012" name="Stand. Genomic Sci.">
        <title>Complete genome sequence of the termite hindgut bacterium Spirochaeta coccoides type strain (SPN1(T)), reclassification in the genus Sphaerochaeta as Sphaerochaeta coccoides comb. nov. and emendations of the family Spirochaetaceae and the genus Sphaerochaeta.</title>
        <authorList>
            <person name="Abt B."/>
            <person name="Han C."/>
            <person name="Scheuner C."/>
            <person name="Lu M."/>
            <person name="Lapidus A."/>
            <person name="Nolan M."/>
            <person name="Lucas S."/>
            <person name="Hammon N."/>
            <person name="Deshpande S."/>
            <person name="Cheng J.F."/>
            <person name="Tapia R."/>
            <person name="Goodwin L.A."/>
            <person name="Pitluck S."/>
            <person name="Liolios K."/>
            <person name="Pagani I."/>
            <person name="Ivanova N."/>
            <person name="Mavromatis K."/>
            <person name="Mikhailova N."/>
            <person name="Huntemann M."/>
            <person name="Pati A."/>
            <person name="Chen A."/>
            <person name="Palaniappan K."/>
            <person name="Land M."/>
            <person name="Hauser L."/>
            <person name="Brambilla E.M."/>
            <person name="Rohde M."/>
            <person name="Spring S."/>
            <person name="Gronow S."/>
            <person name="Goker M."/>
            <person name="Woyke T."/>
            <person name="Bristow J."/>
            <person name="Eisen J.A."/>
            <person name="Markowitz V."/>
            <person name="Hugenholtz P."/>
            <person name="Kyrpides N.C."/>
            <person name="Klenk H.P."/>
            <person name="Detter J.C."/>
        </authorList>
    </citation>
    <scope>NUCLEOTIDE SEQUENCE [LARGE SCALE GENOMIC DNA]</scope>
    <source>
        <strain evidence="8">ATCC BAA-1237 / DSM 17374 / SPN1</strain>
    </source>
</reference>
<keyword evidence="8" id="KW-1185">Reference proteome</keyword>
<dbReference type="RefSeq" id="WP_013739405.1">
    <property type="nucleotide sequence ID" value="NC_015436.1"/>
</dbReference>
<gene>
    <name evidence="6" type="primary">xseB</name>
    <name evidence="7" type="ordered locus">Spico_0784</name>
</gene>
<dbReference type="GO" id="GO:0005829">
    <property type="term" value="C:cytosol"/>
    <property type="evidence" value="ECO:0007669"/>
    <property type="project" value="TreeGrafter"/>
</dbReference>
<evidence type="ECO:0000256" key="6">
    <source>
        <dbReference type="HAMAP-Rule" id="MF_00337"/>
    </source>
</evidence>
<dbReference type="InterPro" id="IPR003761">
    <property type="entry name" value="Exonuc_VII_S"/>
</dbReference>
<dbReference type="KEGG" id="scc:Spico_0784"/>
<comment type="catalytic activity">
    <reaction evidence="6">
        <text>Exonucleolytic cleavage in either 5'- to 3'- or 3'- to 5'-direction to yield nucleoside 5'-phosphates.</text>
        <dbReference type="EC" id="3.1.11.6"/>
    </reaction>
</comment>
<comment type="similarity">
    <text evidence="1 6">Belongs to the XseB family.</text>
</comment>
<dbReference type="GO" id="GO:0009318">
    <property type="term" value="C:exodeoxyribonuclease VII complex"/>
    <property type="evidence" value="ECO:0007669"/>
    <property type="project" value="UniProtKB-UniRule"/>
</dbReference>
<comment type="function">
    <text evidence="6">Bidirectionally degrades single-stranded DNA into large acid-insoluble oligonucleotides, which are then degraded further into small acid-soluble oligonucleotides.</text>
</comment>
<dbReference type="PANTHER" id="PTHR34137:SF1">
    <property type="entry name" value="EXODEOXYRIBONUCLEASE 7 SMALL SUBUNIT"/>
    <property type="match status" value="1"/>
</dbReference>
<dbReference type="Gene3D" id="1.10.287.1040">
    <property type="entry name" value="Exonuclease VII, small subunit"/>
    <property type="match status" value="1"/>
</dbReference>
<dbReference type="Proteomes" id="UP000007939">
    <property type="component" value="Chromosome"/>
</dbReference>
<dbReference type="EMBL" id="CP002659">
    <property type="protein sequence ID" value="AEC02009.1"/>
    <property type="molecule type" value="Genomic_DNA"/>
</dbReference>
<dbReference type="OrthoDB" id="5591562at2"/>
<evidence type="ECO:0000256" key="5">
    <source>
        <dbReference type="ARBA" id="ARBA00022839"/>
    </source>
</evidence>
<comment type="subunit">
    <text evidence="6">Heterooligomer composed of large and small subunits.</text>
</comment>
<dbReference type="AlphaFoldDB" id="F4GHB0"/>
<keyword evidence="5 6" id="KW-0269">Exonuclease</keyword>
<evidence type="ECO:0000256" key="4">
    <source>
        <dbReference type="ARBA" id="ARBA00022801"/>
    </source>
</evidence>
<sequence>MSFENDMKRIEEITERLRDRSTPLDDALKLFEEGAKLARKVDESLSKMERKVEILVGNPEEDASGVELEDFLSDGGNTE</sequence>
<keyword evidence="2 6" id="KW-0963">Cytoplasm</keyword>
<dbReference type="eggNOG" id="COG1722">
    <property type="taxonomic scope" value="Bacteria"/>
</dbReference>
<proteinExistence type="inferred from homology"/>
<dbReference type="GO" id="GO:0006308">
    <property type="term" value="P:DNA catabolic process"/>
    <property type="evidence" value="ECO:0007669"/>
    <property type="project" value="UniProtKB-UniRule"/>
</dbReference>
<dbReference type="HOGENOM" id="CLU_145918_3_0_12"/>
<dbReference type="PIRSF" id="PIRSF006488">
    <property type="entry name" value="Exonuc_VII_S"/>
    <property type="match status" value="1"/>
</dbReference>
<reference evidence="8" key="1">
    <citation type="submission" date="2011-04" db="EMBL/GenBank/DDBJ databases">
        <title>The complete genome of Spirochaeta coccoides DSM 17374.</title>
        <authorList>
            <person name="Lucas S."/>
            <person name="Copeland A."/>
            <person name="Lapidus A."/>
            <person name="Bruce D."/>
            <person name="Goodwin L."/>
            <person name="Pitluck S."/>
            <person name="Peters L."/>
            <person name="Kyrpides N."/>
            <person name="Mavromatis K."/>
            <person name="Pagani I."/>
            <person name="Ivanova N."/>
            <person name="Ovchinnikova G."/>
            <person name="Lu M."/>
            <person name="Detter J.C."/>
            <person name="Tapia R."/>
            <person name="Han C."/>
            <person name="Land M."/>
            <person name="Hauser L."/>
            <person name="Markowitz V."/>
            <person name="Cheng J.-F."/>
            <person name="Hugenholtz P."/>
            <person name="Woyke T."/>
            <person name="Wu D."/>
            <person name="Spring S."/>
            <person name="Schroeder M."/>
            <person name="Brambilla E."/>
            <person name="Klenk H.-P."/>
            <person name="Eisen J.A."/>
        </authorList>
    </citation>
    <scope>NUCLEOTIDE SEQUENCE [LARGE SCALE GENOMIC DNA]</scope>
    <source>
        <strain evidence="8">ATCC BAA-1237 / DSM 17374 / SPN1</strain>
    </source>
</reference>
<protein>
    <recommendedName>
        <fullName evidence="6">Exodeoxyribonuclease 7 small subunit</fullName>
        <ecNumber evidence="6">3.1.11.6</ecNumber>
    </recommendedName>
    <alternativeName>
        <fullName evidence="6">Exodeoxyribonuclease VII small subunit</fullName>
        <shortName evidence="6">Exonuclease VII small subunit</shortName>
    </alternativeName>
</protein>
<dbReference type="InterPro" id="IPR037004">
    <property type="entry name" value="Exonuc_VII_ssu_sf"/>
</dbReference>
<keyword evidence="4 6" id="KW-0378">Hydrolase</keyword>
<dbReference type="NCBIfam" id="TIGR01280">
    <property type="entry name" value="xseB"/>
    <property type="match status" value="1"/>
</dbReference>
<dbReference type="HAMAP" id="MF_00337">
    <property type="entry name" value="Exonuc_7_S"/>
    <property type="match status" value="1"/>
</dbReference>
<evidence type="ECO:0000256" key="3">
    <source>
        <dbReference type="ARBA" id="ARBA00022722"/>
    </source>
</evidence>
<dbReference type="EC" id="3.1.11.6" evidence="6"/>
<evidence type="ECO:0000256" key="2">
    <source>
        <dbReference type="ARBA" id="ARBA00022490"/>
    </source>
</evidence>
<evidence type="ECO:0000313" key="8">
    <source>
        <dbReference type="Proteomes" id="UP000007939"/>
    </source>
</evidence>